<keyword evidence="1" id="KW-0472">Membrane</keyword>
<keyword evidence="1" id="KW-0812">Transmembrane</keyword>
<keyword evidence="1" id="KW-1133">Transmembrane helix</keyword>
<feature type="transmembrane region" description="Helical" evidence="1">
    <location>
        <begin position="49"/>
        <end position="70"/>
    </location>
</feature>
<evidence type="ECO:0000313" key="2">
    <source>
        <dbReference type="EMBL" id="SDE74401.1"/>
    </source>
</evidence>
<reference evidence="2 3" key="1">
    <citation type="submission" date="2016-10" db="EMBL/GenBank/DDBJ databases">
        <authorList>
            <person name="de Groot N.N."/>
        </authorList>
    </citation>
    <scope>NUCLEOTIDE SEQUENCE [LARGE SCALE GENOMIC DNA]</scope>
    <source>
        <strain evidence="2 3">DSM 27375</strain>
    </source>
</reference>
<evidence type="ECO:0000256" key="1">
    <source>
        <dbReference type="SAM" id="Phobius"/>
    </source>
</evidence>
<feature type="transmembrane region" description="Helical" evidence="1">
    <location>
        <begin position="190"/>
        <end position="218"/>
    </location>
</feature>
<protein>
    <submittedName>
        <fullName evidence="2">Uncharacterized protein</fullName>
    </submittedName>
</protein>
<gene>
    <name evidence="2" type="ORF">SAMN04488117_10154</name>
</gene>
<feature type="transmembrane region" description="Helical" evidence="1">
    <location>
        <begin position="122"/>
        <end position="143"/>
    </location>
</feature>
<evidence type="ECO:0000313" key="3">
    <source>
        <dbReference type="Proteomes" id="UP000182284"/>
    </source>
</evidence>
<dbReference type="InterPro" id="IPR046575">
    <property type="entry name" value="DUF6635"/>
</dbReference>
<dbReference type="AlphaFoldDB" id="A0A1G7FEQ1"/>
<name>A0A1G7FEQ1_9RHOB</name>
<dbReference type="EMBL" id="FNBL01000001">
    <property type="protein sequence ID" value="SDE74401.1"/>
    <property type="molecule type" value="Genomic_DNA"/>
</dbReference>
<organism evidence="2 3">
    <name type="scientific">Celeribacter baekdonensis</name>
    <dbReference type="NCBI Taxonomy" id="875171"/>
    <lineage>
        <taxon>Bacteria</taxon>
        <taxon>Pseudomonadati</taxon>
        <taxon>Pseudomonadota</taxon>
        <taxon>Alphaproteobacteria</taxon>
        <taxon>Rhodobacterales</taxon>
        <taxon>Roseobacteraceae</taxon>
        <taxon>Celeribacter</taxon>
    </lineage>
</organism>
<proteinExistence type="predicted"/>
<dbReference type="Pfam" id="PF20340">
    <property type="entry name" value="DUF6635"/>
    <property type="match status" value="1"/>
</dbReference>
<sequence>MASMQQPLENTAQVIQERVDAFVRSHFHLAATLRLHRVAFGWDLLRAPINVALAPVFLLVGLAAVASRLAGFSRLEAWLKARQIFLKTSVARAIEADIATDLLEGATLTPHSRRLITEYTGVRSAVAEITTSLFVLLAGLLLFGTATPGVTSLTPKVSEYVAHASAVAHFPLGSGLGSLWYGVFPLSLPIWFVVLTGVALAMTASLVTTFAGCIADPIQARLGIHRRRLMRLVERISMAEGQTSGLAPEHILARLADLTDAGISLLRFFRS</sequence>
<dbReference type="Proteomes" id="UP000182284">
    <property type="component" value="Unassembled WGS sequence"/>
</dbReference>
<accession>A0A1G7FEQ1</accession>